<evidence type="ECO:0000256" key="3">
    <source>
        <dbReference type="ARBA" id="ARBA00022448"/>
    </source>
</evidence>
<gene>
    <name evidence="10" type="ORF">POM88_031131</name>
</gene>
<organism evidence="10 11">
    <name type="scientific">Heracleum sosnowskyi</name>
    <dbReference type="NCBI Taxonomy" id="360622"/>
    <lineage>
        <taxon>Eukaryota</taxon>
        <taxon>Viridiplantae</taxon>
        <taxon>Streptophyta</taxon>
        <taxon>Embryophyta</taxon>
        <taxon>Tracheophyta</taxon>
        <taxon>Spermatophyta</taxon>
        <taxon>Magnoliopsida</taxon>
        <taxon>eudicotyledons</taxon>
        <taxon>Gunneridae</taxon>
        <taxon>Pentapetalae</taxon>
        <taxon>asterids</taxon>
        <taxon>campanulids</taxon>
        <taxon>Apiales</taxon>
        <taxon>Apiaceae</taxon>
        <taxon>Apioideae</taxon>
        <taxon>apioid superclade</taxon>
        <taxon>Tordylieae</taxon>
        <taxon>Tordyliinae</taxon>
        <taxon>Heracleum</taxon>
    </lineage>
</organism>
<name>A0AAD8HYW3_9APIA</name>
<feature type="transmembrane region" description="Helical" evidence="9">
    <location>
        <begin position="154"/>
        <end position="172"/>
    </location>
</feature>
<sequence>MGAVDKIKTSLEKAKSFIKLQWQKILKLGKDDPRRVTHSIKVGMSLTLVSLLYLLEPLFKTHGMIVKEIGDNVLWAVMTVVVVLEFTAGATFCKGFNRGLGTVSAGLLAFLMEYIATDFGIVSRAIIIGCAVFVVGATATYFRFLPYIKKNFDYGVVIFVLTFNLIAVSSYRVDSVMKIARDRFYTIAIGCVTCLIMTALVFPNWSGEDLHNSTVKRLEGLAKAIEACVSGYFNNEAPHMNEDEPGEDPVYLGYKALLDSKSTDETSALHARWEPRHSRQKRFPGTQYVQLGGVIRQFAYTVVALHGCIQTEIQTPRHVRVLFKDPCTRLADEISTVLKELANSIRKHYQCSSEILSDHLHDALREFNSAFKAQPRLFIGPASNQTQDMLGQAAAVAASDKYLSSAKPDSAALMSEWRLSKRASPGGQVPAKKVLRPSLSKITLTSLEFSEALPFAAFSSLLIEIVAKLEIVIKEVEELGKKAKFKECKQGDDVILNVRRPEMDDQMVHPE</sequence>
<proteinExistence type="inferred from homology"/>
<accession>A0AAD8HYW3</accession>
<keyword evidence="3" id="KW-0813">Transport</keyword>
<evidence type="ECO:0000256" key="2">
    <source>
        <dbReference type="ARBA" id="ARBA00007079"/>
    </source>
</evidence>
<evidence type="ECO:0000256" key="4">
    <source>
        <dbReference type="ARBA" id="ARBA00022692"/>
    </source>
</evidence>
<dbReference type="GO" id="GO:0015743">
    <property type="term" value="P:malate transport"/>
    <property type="evidence" value="ECO:0007669"/>
    <property type="project" value="InterPro"/>
</dbReference>
<dbReference type="PANTHER" id="PTHR31086">
    <property type="entry name" value="ALUMINUM-ACTIVATED MALATE TRANSPORTER 10"/>
    <property type="match status" value="1"/>
</dbReference>
<evidence type="ECO:0000256" key="1">
    <source>
        <dbReference type="ARBA" id="ARBA00004141"/>
    </source>
</evidence>
<dbReference type="GO" id="GO:0016020">
    <property type="term" value="C:membrane"/>
    <property type="evidence" value="ECO:0007669"/>
    <property type="project" value="UniProtKB-SubCell"/>
</dbReference>
<evidence type="ECO:0000313" key="10">
    <source>
        <dbReference type="EMBL" id="KAK1374938.1"/>
    </source>
</evidence>
<keyword evidence="11" id="KW-1185">Reference proteome</keyword>
<keyword evidence="4 9" id="KW-0812">Transmembrane</keyword>
<reference evidence="10" key="1">
    <citation type="submission" date="2023-02" db="EMBL/GenBank/DDBJ databases">
        <title>Genome of toxic invasive species Heracleum sosnowskyi carries increased number of genes despite the absence of recent whole-genome duplications.</title>
        <authorList>
            <person name="Schelkunov M."/>
            <person name="Shtratnikova V."/>
            <person name="Makarenko M."/>
            <person name="Klepikova A."/>
            <person name="Omelchenko D."/>
            <person name="Novikova G."/>
            <person name="Obukhova E."/>
            <person name="Bogdanov V."/>
            <person name="Penin A."/>
            <person name="Logacheva M."/>
        </authorList>
    </citation>
    <scope>NUCLEOTIDE SEQUENCE</scope>
    <source>
        <strain evidence="10">Hsosn_3</strain>
        <tissue evidence="10">Leaf</tissue>
    </source>
</reference>
<dbReference type="AlphaFoldDB" id="A0AAD8HYW3"/>
<evidence type="ECO:0000256" key="7">
    <source>
        <dbReference type="ARBA" id="ARBA00023136"/>
    </source>
</evidence>
<comment type="subcellular location">
    <subcellularLocation>
        <location evidence="1">Membrane</location>
        <topology evidence="1">Multi-pass membrane protein</topology>
    </subcellularLocation>
</comment>
<protein>
    <submittedName>
        <fullName evidence="10">Aluminum-activated malate transporter 12</fullName>
    </submittedName>
</protein>
<evidence type="ECO:0000256" key="8">
    <source>
        <dbReference type="ARBA" id="ARBA00023303"/>
    </source>
</evidence>
<feature type="transmembrane region" description="Helical" evidence="9">
    <location>
        <begin position="184"/>
        <end position="202"/>
    </location>
</feature>
<feature type="transmembrane region" description="Helical" evidence="9">
    <location>
        <begin position="122"/>
        <end position="142"/>
    </location>
</feature>
<evidence type="ECO:0000256" key="9">
    <source>
        <dbReference type="SAM" id="Phobius"/>
    </source>
</evidence>
<keyword evidence="6" id="KW-0406">Ion transport</keyword>
<keyword evidence="8" id="KW-0407">Ion channel</keyword>
<dbReference type="InterPro" id="IPR020966">
    <property type="entry name" value="ALMT"/>
</dbReference>
<dbReference type="Proteomes" id="UP001237642">
    <property type="component" value="Unassembled WGS sequence"/>
</dbReference>
<keyword evidence="7 9" id="KW-0472">Membrane</keyword>
<evidence type="ECO:0000313" key="11">
    <source>
        <dbReference type="Proteomes" id="UP001237642"/>
    </source>
</evidence>
<evidence type="ECO:0000256" key="5">
    <source>
        <dbReference type="ARBA" id="ARBA00022989"/>
    </source>
</evidence>
<keyword evidence="5 9" id="KW-1133">Transmembrane helix</keyword>
<evidence type="ECO:0000256" key="6">
    <source>
        <dbReference type="ARBA" id="ARBA00023065"/>
    </source>
</evidence>
<dbReference type="Pfam" id="PF11744">
    <property type="entry name" value="ALMT"/>
    <property type="match status" value="1"/>
</dbReference>
<dbReference type="GO" id="GO:0034220">
    <property type="term" value="P:monoatomic ion transmembrane transport"/>
    <property type="evidence" value="ECO:0007669"/>
    <property type="project" value="UniProtKB-KW"/>
</dbReference>
<comment type="caution">
    <text evidence="10">The sequence shown here is derived from an EMBL/GenBank/DDBJ whole genome shotgun (WGS) entry which is preliminary data.</text>
</comment>
<feature type="transmembrane region" description="Helical" evidence="9">
    <location>
        <begin position="36"/>
        <end position="54"/>
    </location>
</feature>
<reference evidence="10" key="2">
    <citation type="submission" date="2023-05" db="EMBL/GenBank/DDBJ databases">
        <authorList>
            <person name="Schelkunov M.I."/>
        </authorList>
    </citation>
    <scope>NUCLEOTIDE SEQUENCE</scope>
    <source>
        <strain evidence="10">Hsosn_3</strain>
        <tissue evidence="10">Leaf</tissue>
    </source>
</reference>
<dbReference type="EMBL" id="JAUIZM010000007">
    <property type="protein sequence ID" value="KAK1374938.1"/>
    <property type="molecule type" value="Genomic_DNA"/>
</dbReference>
<feature type="transmembrane region" description="Helical" evidence="9">
    <location>
        <begin position="74"/>
        <end position="92"/>
    </location>
</feature>
<comment type="similarity">
    <text evidence="2">Belongs to the aromatic acid exporter (TC 2.A.85) family.</text>
</comment>